<feature type="signal peptide" evidence="1">
    <location>
        <begin position="1"/>
        <end position="22"/>
    </location>
</feature>
<evidence type="ECO:0008006" key="4">
    <source>
        <dbReference type="Google" id="ProtNLM"/>
    </source>
</evidence>
<organism evidence="2 3">
    <name type="scientific">Rheinheimera marina</name>
    <dbReference type="NCBI Taxonomy" id="1774958"/>
    <lineage>
        <taxon>Bacteria</taxon>
        <taxon>Pseudomonadati</taxon>
        <taxon>Pseudomonadota</taxon>
        <taxon>Gammaproteobacteria</taxon>
        <taxon>Chromatiales</taxon>
        <taxon>Chromatiaceae</taxon>
        <taxon>Rheinheimera</taxon>
    </lineage>
</organism>
<comment type="caution">
    <text evidence="2">The sequence shown here is derived from an EMBL/GenBank/DDBJ whole genome shotgun (WGS) entry which is preliminary data.</text>
</comment>
<name>A0ABV9JGV3_9GAMM</name>
<feature type="chain" id="PRO_5045652986" description="Cobalt transporter" evidence="1">
    <location>
        <begin position="23"/>
        <end position="109"/>
    </location>
</feature>
<reference evidence="3" key="1">
    <citation type="journal article" date="2019" name="Int. J. Syst. Evol. Microbiol.">
        <title>The Global Catalogue of Microorganisms (GCM) 10K type strain sequencing project: providing services to taxonomists for standard genome sequencing and annotation.</title>
        <authorList>
            <consortium name="The Broad Institute Genomics Platform"/>
            <consortium name="The Broad Institute Genome Sequencing Center for Infectious Disease"/>
            <person name="Wu L."/>
            <person name="Ma J."/>
        </authorList>
    </citation>
    <scope>NUCLEOTIDE SEQUENCE [LARGE SCALE GENOMIC DNA]</scope>
    <source>
        <strain evidence="3">DT28</strain>
    </source>
</reference>
<dbReference type="PROSITE" id="PS51257">
    <property type="entry name" value="PROKAR_LIPOPROTEIN"/>
    <property type="match status" value="1"/>
</dbReference>
<dbReference type="RefSeq" id="WP_377331504.1">
    <property type="nucleotide sequence ID" value="NZ_JBHSGB010000002.1"/>
</dbReference>
<dbReference type="EMBL" id="JBHSGB010000002">
    <property type="protein sequence ID" value="MFC4653909.1"/>
    <property type="molecule type" value="Genomic_DNA"/>
</dbReference>
<proteinExistence type="predicted"/>
<keyword evidence="1" id="KW-0732">Signal</keyword>
<evidence type="ECO:0000313" key="2">
    <source>
        <dbReference type="EMBL" id="MFC4653909.1"/>
    </source>
</evidence>
<accession>A0ABV9JGV3</accession>
<gene>
    <name evidence="2" type="ORF">ACFO3I_02600</name>
</gene>
<dbReference type="Proteomes" id="UP001595962">
    <property type="component" value="Unassembled WGS sequence"/>
</dbReference>
<sequence length="109" mass="12050">MTPLSRWLLSLIMLLMLNHAFAACDGVVLHMPDEHNHVLTMDQGQHQYTADTDHSHGDDDSAEPHAHVLCFVSYQPQQLAEPMPLAGPGAAPSFFRGLNYRPLLPPPTV</sequence>
<evidence type="ECO:0000256" key="1">
    <source>
        <dbReference type="SAM" id="SignalP"/>
    </source>
</evidence>
<protein>
    <recommendedName>
        <fullName evidence="4">Cobalt transporter</fullName>
    </recommendedName>
</protein>
<evidence type="ECO:0000313" key="3">
    <source>
        <dbReference type="Proteomes" id="UP001595962"/>
    </source>
</evidence>
<keyword evidence="3" id="KW-1185">Reference proteome</keyword>